<evidence type="ECO:0000313" key="2">
    <source>
        <dbReference type="EMBL" id="AAO35096.1"/>
    </source>
</evidence>
<dbReference type="HOGENOM" id="CLU_004960_0_0_9"/>
<dbReference type="Proteomes" id="UP000001412">
    <property type="component" value="Chromosome"/>
</dbReference>
<dbReference type="Gene3D" id="2.60.40.2340">
    <property type="match status" value="1"/>
</dbReference>
<keyword evidence="1" id="KW-0175">Coiled coil</keyword>
<dbReference type="KEGG" id="ctc:CTC_00465"/>
<proteinExistence type="predicted"/>
<dbReference type="GeneID" id="43882183"/>
<gene>
    <name evidence="2" type="ordered locus">CTC_00465</name>
</gene>
<accession>Q898I5</accession>
<organism evidence="2 3">
    <name type="scientific">Clostridium tetani (strain Massachusetts / E88)</name>
    <dbReference type="NCBI Taxonomy" id="212717"/>
    <lineage>
        <taxon>Bacteria</taxon>
        <taxon>Bacillati</taxon>
        <taxon>Bacillota</taxon>
        <taxon>Clostridia</taxon>
        <taxon>Eubacteriales</taxon>
        <taxon>Clostridiaceae</taxon>
        <taxon>Clostridium</taxon>
    </lineage>
</organism>
<protein>
    <submittedName>
        <fullName evidence="2">Putative S-layer protein</fullName>
    </submittedName>
</protein>
<dbReference type="STRING" id="212717.CTC_00465"/>
<evidence type="ECO:0000256" key="1">
    <source>
        <dbReference type="SAM" id="Coils"/>
    </source>
</evidence>
<sequence length="1334" mass="145566">MSVKDGKIFIDGKEQEAKIKSVKAIDASKISVTLENGKVLTIDLETPLVDGATHVTFTHSGQKFVDVELESPYVAPVEKEYALNIQVNDVPLVADGKTVMQVTAEIKGADAKNFKGMAEFVSKQGLPSAQKEAAFDNGKVTFNVTLPNSKIDIQDEIKVRIKSHDPIANNENLVGLESKVKALTYAGQGAEDKEDNETIIKTYSIDRVASADLADRVVVYVGNVKETHIEEVKKAILDQVKVYTKDPMTGVEGKDINLVEVVESTPVKGGYAFTALIELPGYSKDLNEYEKVENKNILIDNQYNYYHVLAPKSNIRLSEMTKNATNKFMLVDKLKPEVRDVIASKNEKGDNKLPKDSLLVVFSEPVSRLTAENPNNYILNGNKLTAKDVNSIKVLDVTDNVKYAESNGKERRSVIVSLNSAFARKQLRSGKNLLQVRSIADWAGMYDLSDNNKITTQDFVFDYVTPIANTGLEMEMESPEQFVLTLNDPLYTDVNATKEYKLNDKGALEVSLGTTIIPEDKYEITYVAEEDAYILELKDDWTKILVAPRTYHNETFKVKTKNAYDVYGKEVKAFEVKVVIPEDTTSPKIAEYEIKDLKVDTSKTETLTGKINITMTEPVQLYENAGKEVVPPITPSKEQEQGKGVPVPTFEYVKVSDGEKLSAGDKVTGKLIEIETNHDKNFTVEPSEKLEEGDWKLVVRQISDDVGNTMATEEISFKIVKADDVPVVNKEDNVVDPYIIWAFADDNKVNNDKSVNDYVYILYSRQMSIDAIRSATYDINGKQVTQDADITAEDVVLYRQNEDDTNPKYNVFYGENGNKDQWKGQLVTIKLPKDFIVGGDDIDGDNPGDKNNKFRKNVLTVPTKFEAINDGVDTTVETLRFDNNGGSNQFELKFETKITDEMKLPQIAKNLEYKDIESFRKLLAANAAKGEKIEAVEDAKKGVASAKAEAAAADKAVEDAKKAVEDAKTKDKAAQDKAADDLKAAEAEKAKADKAVTDAEAKLAEAEKAVKDADKAAEDKANAEKAAKDAVAKAKASKLKADVDAAKALVNALADDKLKGELNTKLDAIKVVAGPVVGKTDKELVDEAAAKVVDINNLKEEPTVDNVKAAVEAAVGAGIEVEVKEVKAGEYKVTLTKEKQTAEKTIKAAKKADDAVDTKAIDTAIEKANEAKKDVKESKDGTDVEKTAKWVTKDVKEALEAAITKANEAKGTVKSEQEVTAAATELDNAVATYNKAKADGTKADAPAKKSDAKEITKTTVGILEGKVVKDVATGTKVSALKAALTVSDKATVEILDAKGGTAVADQDSTDVTATMVIQVTAEDGTTAEYTIAIQ</sequence>
<feature type="coiled-coil region" evidence="1">
    <location>
        <begin position="943"/>
        <end position="1056"/>
    </location>
</feature>
<reference evidence="2 3" key="1">
    <citation type="journal article" date="2003" name="Proc. Natl. Acad. Sci. U.S.A.">
        <title>The genome sequence of Clostridium tetani, the causative agent of tetanus disease.</title>
        <authorList>
            <person name="Brueggemann H."/>
            <person name="Baumer S."/>
            <person name="Fricke W.F."/>
            <person name="Wiezer A."/>
            <person name="Liesegang H."/>
            <person name="Decker I."/>
            <person name="Herzberg C."/>
            <person name="Martinez-Arias R."/>
            <person name="Merkl R."/>
            <person name="Henne A."/>
            <person name="Gottschalk G."/>
        </authorList>
    </citation>
    <scope>NUCLEOTIDE SEQUENCE [LARGE SCALE GENOMIC DNA]</scope>
    <source>
        <strain evidence="3">Massachusetts / E88</strain>
    </source>
</reference>
<name>Q898I5_CLOTE</name>
<evidence type="ECO:0000313" key="3">
    <source>
        <dbReference type="Proteomes" id="UP000001412"/>
    </source>
</evidence>
<keyword evidence="3" id="KW-1185">Reference proteome</keyword>
<dbReference type="EMBL" id="AE015927">
    <property type="protein sequence ID" value="AAO35096.1"/>
    <property type="molecule type" value="Genomic_DNA"/>
</dbReference>
<dbReference type="RefSeq" id="WP_011098765.1">
    <property type="nucleotide sequence ID" value="NC_004557.1"/>
</dbReference>